<sequence length="109" mass="12500">MIADAVALPVYNKNKVLAEETKDGKTSCDLCLPTAAGKLTRKFRLFTSMICLFVLLFFVLPLRASVFRISSNHYVLLNCPLFLYVADRFYNMLHLREDEEILPLGRSHM</sequence>
<name>A0AAN0YMH0_PARTM</name>
<keyword evidence="1" id="KW-0472">Membrane</keyword>
<proteinExistence type="predicted"/>
<evidence type="ECO:0000313" key="2">
    <source>
        <dbReference type="EMBL" id="ANZ29374.1"/>
    </source>
</evidence>
<reference evidence="3" key="1">
    <citation type="journal article" date="2016" name="Genome Announc.">
        <title>Complete Genome Sequence of Geobacillus thermoglucosidasius NCIMB 11955, the Progenitor of a Bioethanol Production Strain.</title>
        <authorList>
            <person name="Sheng L."/>
            <person name="Zhang Y."/>
            <person name="Minton N.P."/>
        </authorList>
    </citation>
    <scope>NUCLEOTIDE SEQUENCE [LARGE SCALE GENOMIC DNA]</scope>
    <source>
        <strain evidence="3">NCIMB 11955</strain>
    </source>
</reference>
<dbReference type="KEGG" id="ptl:AOT13_04190"/>
<feature type="transmembrane region" description="Helical" evidence="1">
    <location>
        <begin position="43"/>
        <end position="60"/>
    </location>
</feature>
<evidence type="ECO:0000313" key="3">
    <source>
        <dbReference type="Proteomes" id="UP000093052"/>
    </source>
</evidence>
<keyword evidence="1" id="KW-1133">Transmembrane helix</keyword>
<accession>A0AAN0YMH0</accession>
<organism evidence="2 3">
    <name type="scientific">Parageobacillus thermoglucosidasius</name>
    <name type="common">Geobacillus thermoglucosidasius</name>
    <dbReference type="NCBI Taxonomy" id="1426"/>
    <lineage>
        <taxon>Bacteria</taxon>
        <taxon>Bacillati</taxon>
        <taxon>Bacillota</taxon>
        <taxon>Bacilli</taxon>
        <taxon>Bacillales</taxon>
        <taxon>Anoxybacillaceae</taxon>
        <taxon>Parageobacillus</taxon>
    </lineage>
</organism>
<dbReference type="EMBL" id="CP016622">
    <property type="protein sequence ID" value="ANZ29374.1"/>
    <property type="molecule type" value="Genomic_DNA"/>
</dbReference>
<dbReference type="Proteomes" id="UP000093052">
    <property type="component" value="Chromosome"/>
</dbReference>
<keyword evidence="3" id="KW-1185">Reference proteome</keyword>
<protein>
    <submittedName>
        <fullName evidence="2">Uncharacterized protein</fullName>
    </submittedName>
</protein>
<dbReference type="AlphaFoldDB" id="A0AAN0YMH0"/>
<keyword evidence="1" id="KW-0812">Transmembrane</keyword>
<gene>
    <name evidence="2" type="ORF">BCV53_04205</name>
</gene>
<evidence type="ECO:0000256" key="1">
    <source>
        <dbReference type="SAM" id="Phobius"/>
    </source>
</evidence>